<sequence length="182" mass="20229">MAGAENDGSRQAERLPDGAGSGRARQENDGPERADGPAGQADGPDAAHRRPDGLDDVTVEALGKLSEALETVERVRGHLYSLHQLTGTADFMLDEAVSLFRKGGHTAIAERIERELIGRNVIPGRWTFQIVEEYDDGYYSEFRQVERDARDELAGGRRHLYEAELKERRRTHGRRGHESLPG</sequence>
<feature type="compositionally biased region" description="Basic and acidic residues" evidence="1">
    <location>
        <begin position="24"/>
        <end position="35"/>
    </location>
</feature>
<protein>
    <submittedName>
        <fullName evidence="2">Uncharacterized protein</fullName>
    </submittedName>
</protein>
<feature type="region of interest" description="Disordered" evidence="1">
    <location>
        <begin position="1"/>
        <end position="52"/>
    </location>
</feature>
<dbReference type="EMBL" id="BOMW01000012">
    <property type="protein sequence ID" value="GIF03563.1"/>
    <property type="molecule type" value="Genomic_DNA"/>
</dbReference>
<proteinExistence type="predicted"/>
<keyword evidence="3" id="KW-1185">Reference proteome</keyword>
<organism evidence="2 3">
    <name type="scientific">Actinoplanes siamensis</name>
    <dbReference type="NCBI Taxonomy" id="1223317"/>
    <lineage>
        <taxon>Bacteria</taxon>
        <taxon>Bacillati</taxon>
        <taxon>Actinomycetota</taxon>
        <taxon>Actinomycetes</taxon>
        <taxon>Micromonosporales</taxon>
        <taxon>Micromonosporaceae</taxon>
        <taxon>Actinoplanes</taxon>
    </lineage>
</organism>
<evidence type="ECO:0000256" key="1">
    <source>
        <dbReference type="SAM" id="MobiDB-lite"/>
    </source>
</evidence>
<comment type="caution">
    <text evidence="2">The sequence shown here is derived from an EMBL/GenBank/DDBJ whole genome shotgun (WGS) entry which is preliminary data.</text>
</comment>
<dbReference type="Proteomes" id="UP000629619">
    <property type="component" value="Unassembled WGS sequence"/>
</dbReference>
<evidence type="ECO:0000313" key="2">
    <source>
        <dbReference type="EMBL" id="GIF03563.1"/>
    </source>
</evidence>
<reference evidence="2" key="1">
    <citation type="submission" date="2021-01" db="EMBL/GenBank/DDBJ databases">
        <title>Whole genome shotgun sequence of Actinoplanes siamensis NBRC 109076.</title>
        <authorList>
            <person name="Komaki H."/>
            <person name="Tamura T."/>
        </authorList>
    </citation>
    <scope>NUCLEOTIDE SEQUENCE</scope>
    <source>
        <strain evidence="2">NBRC 109076</strain>
    </source>
</reference>
<gene>
    <name evidence="2" type="ORF">Asi03nite_11010</name>
</gene>
<evidence type="ECO:0000313" key="3">
    <source>
        <dbReference type="Proteomes" id="UP000629619"/>
    </source>
</evidence>
<accession>A0A919THU4</accession>
<name>A0A919THU4_9ACTN</name>
<feature type="compositionally biased region" description="Basic and acidic residues" evidence="1">
    <location>
        <begin position="7"/>
        <end position="16"/>
    </location>
</feature>
<dbReference type="AlphaFoldDB" id="A0A919THU4"/>